<feature type="domain" description="Antitoxin FitA-like ribbon-helix-helix" evidence="1">
    <location>
        <begin position="6"/>
        <end position="32"/>
    </location>
</feature>
<dbReference type="InterPro" id="IPR053853">
    <property type="entry name" value="FitA-like_RHH"/>
</dbReference>
<evidence type="ECO:0000313" key="2">
    <source>
        <dbReference type="EMBL" id="GAA2646118.1"/>
    </source>
</evidence>
<dbReference type="InterPro" id="IPR010985">
    <property type="entry name" value="Ribbon_hlx_hlx"/>
</dbReference>
<organism evidence="2 3">
    <name type="scientific">Streptomyces vastus</name>
    <dbReference type="NCBI Taxonomy" id="285451"/>
    <lineage>
        <taxon>Bacteria</taxon>
        <taxon>Bacillati</taxon>
        <taxon>Actinomycetota</taxon>
        <taxon>Actinomycetes</taxon>
        <taxon>Kitasatosporales</taxon>
        <taxon>Streptomycetaceae</taxon>
        <taxon>Streptomyces</taxon>
    </lineage>
</organism>
<sequence>MTTAFTVRDVPDDIARTIKIRAAEAGQSIQGYLLGLIMREASKPSLAEMAARAERYASDQVTHDDVLAALDEGRSGR</sequence>
<dbReference type="Proteomes" id="UP001500151">
    <property type="component" value="Unassembled WGS sequence"/>
</dbReference>
<dbReference type="SUPFAM" id="SSF47598">
    <property type="entry name" value="Ribbon-helix-helix"/>
    <property type="match status" value="1"/>
</dbReference>
<comment type="caution">
    <text evidence="2">The sequence shown here is derived from an EMBL/GenBank/DDBJ whole genome shotgun (WGS) entry which is preliminary data.</text>
</comment>
<proteinExistence type="predicted"/>
<keyword evidence="3" id="KW-1185">Reference proteome</keyword>
<accession>A0ABP6DNW2</accession>
<protein>
    <recommendedName>
        <fullName evidence="1">Antitoxin FitA-like ribbon-helix-helix domain-containing protein</fullName>
    </recommendedName>
</protein>
<dbReference type="RefSeq" id="WP_344393259.1">
    <property type="nucleotide sequence ID" value="NZ_BAAASJ010000060.1"/>
</dbReference>
<dbReference type="EMBL" id="BAAASJ010000060">
    <property type="protein sequence ID" value="GAA2646118.1"/>
    <property type="molecule type" value="Genomic_DNA"/>
</dbReference>
<gene>
    <name evidence="2" type="ORF">GCM10010307_51620</name>
</gene>
<evidence type="ECO:0000259" key="1">
    <source>
        <dbReference type="Pfam" id="PF22513"/>
    </source>
</evidence>
<dbReference type="Pfam" id="PF22513">
    <property type="entry name" value="FitA-like_RHH"/>
    <property type="match status" value="1"/>
</dbReference>
<reference evidence="3" key="1">
    <citation type="journal article" date="2019" name="Int. J. Syst. Evol. Microbiol.">
        <title>The Global Catalogue of Microorganisms (GCM) 10K type strain sequencing project: providing services to taxonomists for standard genome sequencing and annotation.</title>
        <authorList>
            <consortium name="The Broad Institute Genomics Platform"/>
            <consortium name="The Broad Institute Genome Sequencing Center for Infectious Disease"/>
            <person name="Wu L."/>
            <person name="Ma J."/>
        </authorList>
    </citation>
    <scope>NUCLEOTIDE SEQUENCE [LARGE SCALE GENOMIC DNA]</scope>
    <source>
        <strain evidence="3">JCM 4524</strain>
    </source>
</reference>
<evidence type="ECO:0000313" key="3">
    <source>
        <dbReference type="Proteomes" id="UP001500151"/>
    </source>
</evidence>
<name>A0ABP6DNW2_9ACTN</name>